<feature type="region of interest" description="Disordered" evidence="13">
    <location>
        <begin position="911"/>
        <end position="952"/>
    </location>
</feature>
<feature type="region of interest" description="Disordered" evidence="13">
    <location>
        <begin position="703"/>
        <end position="761"/>
    </location>
</feature>
<feature type="compositionally biased region" description="Low complexity" evidence="13">
    <location>
        <begin position="515"/>
        <end position="526"/>
    </location>
</feature>
<feature type="region of interest" description="Disordered" evidence="13">
    <location>
        <begin position="511"/>
        <end position="541"/>
    </location>
</feature>
<gene>
    <name evidence="15" type="ORF">D0Z07_2167</name>
</gene>
<comment type="subcellular location">
    <subcellularLocation>
        <location evidence="1">Nucleus</location>
    </subcellularLocation>
</comment>
<dbReference type="GO" id="GO:0004519">
    <property type="term" value="F:endonuclease activity"/>
    <property type="evidence" value="ECO:0007669"/>
    <property type="project" value="UniProtKB-KW"/>
</dbReference>
<evidence type="ECO:0000256" key="9">
    <source>
        <dbReference type="ARBA" id="ARBA00023204"/>
    </source>
</evidence>
<dbReference type="GO" id="GO:0005634">
    <property type="term" value="C:nucleus"/>
    <property type="evidence" value="ECO:0007669"/>
    <property type="project" value="UniProtKB-SubCell"/>
</dbReference>
<dbReference type="GO" id="GO:0000723">
    <property type="term" value="P:telomere maintenance"/>
    <property type="evidence" value="ECO:0007669"/>
    <property type="project" value="TreeGrafter"/>
</dbReference>
<evidence type="ECO:0000256" key="2">
    <source>
        <dbReference type="ARBA" id="ARBA00010304"/>
    </source>
</evidence>
<proteinExistence type="inferred from homology"/>
<dbReference type="OrthoDB" id="5561659at2759"/>
<dbReference type="GO" id="GO:0003684">
    <property type="term" value="F:damaged DNA binding"/>
    <property type="evidence" value="ECO:0007669"/>
    <property type="project" value="TreeGrafter"/>
</dbReference>
<evidence type="ECO:0000256" key="11">
    <source>
        <dbReference type="ARBA" id="ARBA00039759"/>
    </source>
</evidence>
<keyword evidence="4" id="KW-0255">Endonuclease</keyword>
<feature type="domain" description="DNA repair metallo-beta-lactamase" evidence="14">
    <location>
        <begin position="441"/>
        <end position="471"/>
    </location>
</feature>
<protein>
    <recommendedName>
        <fullName evidence="11">Protein artemis</fullName>
    </recommendedName>
    <alternativeName>
        <fullName evidence="12">DNA cross-link repair 1C protein</fullName>
    </alternativeName>
</protein>
<keyword evidence="16" id="KW-1185">Reference proteome</keyword>
<evidence type="ECO:0000256" key="5">
    <source>
        <dbReference type="ARBA" id="ARBA00022763"/>
    </source>
</evidence>
<evidence type="ECO:0000256" key="13">
    <source>
        <dbReference type="SAM" id="MobiDB-lite"/>
    </source>
</evidence>
<dbReference type="PANTHER" id="PTHR23240:SF8">
    <property type="entry name" value="PROTEIN ARTEMIS"/>
    <property type="match status" value="1"/>
</dbReference>
<keyword evidence="10" id="KW-0539">Nucleus</keyword>
<dbReference type="Pfam" id="PF23023">
    <property type="entry name" value="Anti-Pycsar_Apyc1"/>
    <property type="match status" value="1"/>
</dbReference>
<dbReference type="Proteomes" id="UP000785200">
    <property type="component" value="Unassembled WGS sequence"/>
</dbReference>
<evidence type="ECO:0000256" key="1">
    <source>
        <dbReference type="ARBA" id="ARBA00004123"/>
    </source>
</evidence>
<comment type="similarity">
    <text evidence="2">Belongs to the DNA repair metallo-beta-lactamase (DRMBL) family.</text>
</comment>
<dbReference type="Gene3D" id="3.60.15.10">
    <property type="entry name" value="Ribonuclease Z/Hydroxyacylglutathione hydrolase-like"/>
    <property type="match status" value="1"/>
</dbReference>
<sequence>MSTFRGVVQEFPDIRIDFFRLIPGMRPPRKCFLSHVHSDHLAGLETPSFHSCFIYCSAATREILLRLEKYPQRLNFQKGILEKPPKVTYKHLDKLLKTIPLETPTCIELEPGNDIQVTLFDANHCTGAVMFLIEANNKAILYTGDIRSEPWFVNNLTRNPFLIGYTCGLKTLDRIYLDTSNTTDIPFPPKADGLKELLQKVSKYPADTVFHFSAWTFGYEEVWMALSQALKSQIHVDDYKVRLYASLRGKLHDPQGPNNDAYLSDPFLAHEGPALTGYKCGNAPQAGCLTSDTNVRLHSCEKGLHCGKLDDKTVWIRPIVTRTRHGEMAEVGVGGGGGDLAQRIQIELDSEGLIDQFLGLFADSEDLMKMDIKRMLSDGLRSRRTALSLDGMTFDPKQENVSLKEIAEGLARSIAEKKSAAPCDTPALVVHEMQLEALPRILTFPYSRHSSYEELCHLVKVFNPRDVYPCTVDEMNWDEDVSMERLFGSYISPTTFRHDNEMRALLEERNLKSNTQQTQTTAATEASSQVLPPSSPLHEDRKDTWNWGTLEHISSNSRHPKARISGTASGIDPNSKSDADVCYGVQHKASASQGLIHGPPENPVMPRSGSPVQRTAQIVRPHSPQSDFWGHRPWHEYSPAARQPQKEKAKTISVAESSKEVQKDIDEMILAIPSTPPDIINALSPGSASQTLRRKAIHERLEGQVKRARLSYDGPVSSPSAADSSATPQKAQHLSTVIEISDESDGEAASTPGSEDESPVQPISNLAEEIDDPFSTIQPSDTEQSVGDRYRRLFNIASKSYDNGDLRAFLDSEVDIEDTINDTDRTVRCRDCGHEMWTVWMTYVGFCTGDCGVSCWNEEGLHENPYYEIIDPELGPRPAIDLGHYADYMNLDRENTVGDYIDNHSDAYDTFDEEEDHQSHYDSDDSFIDNASVKDSPDEQNGNSPSAEREDVVDYKAMFQELQRKHERLLNTHEGMIQDFVDSDYAYGSSSSEESYLSADADIEEIDEYGAVIADVKPPDPQVVELVLSQAQEQSQESEVSRERILDRAKAFEAAAGDEWNSISLVSTGDNHTHAEIEL</sequence>
<evidence type="ECO:0000256" key="10">
    <source>
        <dbReference type="ARBA" id="ARBA00023242"/>
    </source>
</evidence>
<accession>A0A9P6VQA0</accession>
<dbReference type="Pfam" id="PF07522">
    <property type="entry name" value="DRMBL"/>
    <property type="match status" value="1"/>
</dbReference>
<organism evidence="15 16">
    <name type="scientific">Hyphodiscus hymeniophilus</name>
    <dbReference type="NCBI Taxonomy" id="353542"/>
    <lineage>
        <taxon>Eukaryota</taxon>
        <taxon>Fungi</taxon>
        <taxon>Dikarya</taxon>
        <taxon>Ascomycota</taxon>
        <taxon>Pezizomycotina</taxon>
        <taxon>Leotiomycetes</taxon>
        <taxon>Helotiales</taxon>
        <taxon>Hyphodiscaceae</taxon>
        <taxon>Hyphodiscus</taxon>
    </lineage>
</organism>
<dbReference type="InterPro" id="IPR011084">
    <property type="entry name" value="DRMBL"/>
</dbReference>
<evidence type="ECO:0000313" key="15">
    <source>
        <dbReference type="EMBL" id="KAG0651652.1"/>
    </source>
</evidence>
<keyword evidence="9" id="KW-0234">DNA repair</keyword>
<name>A0A9P6VQA0_9HELO</name>
<dbReference type="SUPFAM" id="SSF56281">
    <property type="entry name" value="Metallo-hydrolase/oxidoreductase"/>
    <property type="match status" value="1"/>
</dbReference>
<reference evidence="15" key="1">
    <citation type="submission" date="2019-07" db="EMBL/GenBank/DDBJ databases">
        <title>Hyphodiscus hymeniophilus genome sequencing and assembly.</title>
        <authorList>
            <person name="Kramer G."/>
            <person name="Nodwell J."/>
        </authorList>
    </citation>
    <scope>NUCLEOTIDE SEQUENCE</scope>
    <source>
        <strain evidence="15">ATCC 34498</strain>
    </source>
</reference>
<dbReference type="EMBL" id="VNKQ01000004">
    <property type="protein sequence ID" value="KAG0651652.1"/>
    <property type="molecule type" value="Genomic_DNA"/>
</dbReference>
<dbReference type="GO" id="GO:0006310">
    <property type="term" value="P:DNA recombination"/>
    <property type="evidence" value="ECO:0007669"/>
    <property type="project" value="UniProtKB-KW"/>
</dbReference>
<keyword evidence="5" id="KW-0227">DNA damage</keyword>
<evidence type="ECO:0000256" key="8">
    <source>
        <dbReference type="ARBA" id="ARBA00023172"/>
    </source>
</evidence>
<evidence type="ECO:0000256" key="12">
    <source>
        <dbReference type="ARBA" id="ARBA00042677"/>
    </source>
</evidence>
<evidence type="ECO:0000256" key="3">
    <source>
        <dbReference type="ARBA" id="ARBA00022722"/>
    </source>
</evidence>
<keyword evidence="7" id="KW-0269">Exonuclease</keyword>
<evidence type="ECO:0000259" key="14">
    <source>
        <dbReference type="Pfam" id="PF07522"/>
    </source>
</evidence>
<evidence type="ECO:0000256" key="6">
    <source>
        <dbReference type="ARBA" id="ARBA00022801"/>
    </source>
</evidence>
<evidence type="ECO:0000256" key="7">
    <source>
        <dbReference type="ARBA" id="ARBA00022839"/>
    </source>
</evidence>
<dbReference type="InterPro" id="IPR036866">
    <property type="entry name" value="RibonucZ/Hydroxyglut_hydro"/>
</dbReference>
<evidence type="ECO:0000313" key="16">
    <source>
        <dbReference type="Proteomes" id="UP000785200"/>
    </source>
</evidence>
<dbReference type="PANTHER" id="PTHR23240">
    <property type="entry name" value="DNA CROSS-LINK REPAIR PROTEIN PSO2/SNM1-RELATED"/>
    <property type="match status" value="1"/>
</dbReference>
<dbReference type="AlphaFoldDB" id="A0A9P6VQA0"/>
<dbReference type="GO" id="GO:0035312">
    <property type="term" value="F:5'-3' DNA exonuclease activity"/>
    <property type="evidence" value="ECO:0007669"/>
    <property type="project" value="TreeGrafter"/>
</dbReference>
<comment type="caution">
    <text evidence="15">The sequence shown here is derived from an EMBL/GenBank/DDBJ whole genome shotgun (WGS) entry which is preliminary data.</text>
</comment>
<feature type="compositionally biased region" description="Low complexity" evidence="13">
    <location>
        <begin position="717"/>
        <end position="726"/>
    </location>
</feature>
<keyword evidence="8" id="KW-0233">DNA recombination</keyword>
<dbReference type="GO" id="GO:0036297">
    <property type="term" value="P:interstrand cross-link repair"/>
    <property type="evidence" value="ECO:0007669"/>
    <property type="project" value="TreeGrafter"/>
</dbReference>
<dbReference type="GO" id="GO:0006303">
    <property type="term" value="P:double-strand break repair via nonhomologous end joining"/>
    <property type="evidence" value="ECO:0007669"/>
    <property type="project" value="TreeGrafter"/>
</dbReference>
<keyword evidence="6" id="KW-0378">Hydrolase</keyword>
<evidence type="ECO:0000256" key="4">
    <source>
        <dbReference type="ARBA" id="ARBA00022759"/>
    </source>
</evidence>
<keyword evidence="3" id="KW-0540">Nuclease</keyword>